<reference evidence="1 2" key="1">
    <citation type="journal article" date="2014" name="Genome Announc.">
        <title>Genome Sequence of a Presumptive Mannheimia haemolytica Strain with an A1/A6-Cross-Reactive Serotype from a White-Tailed Deer (Odocoileus virginianus).</title>
        <authorList>
            <person name="Lawrence P.K."/>
            <person name="Bey R.F."/>
            <person name="Wiener B."/>
            <person name="Kittichotirat W."/>
            <person name="Bumgarner R.E."/>
        </authorList>
    </citation>
    <scope>NUCLEOTIDE SEQUENCE [LARGE SCALE GENOMIC DNA]</scope>
    <source>
        <strain evidence="1 2">PKL10</strain>
    </source>
</reference>
<name>A0A011NAC0_9PAST</name>
<sequence>MTIGTRESLLAENKPKLKKIKIGNSEYFIREFNVGDMNRSLYGQQKVMCELAEAQGIELNYDDPEELVKQLSKVYDPYRLARNLALRLCDEDGNNLFDFENLDDLEALSRLDKSVSEELSRALMVEEPKNSQPDASSN</sequence>
<dbReference type="Proteomes" id="UP000054123">
    <property type="component" value="Unassembled WGS sequence"/>
</dbReference>
<proteinExistence type="predicted"/>
<dbReference type="AlphaFoldDB" id="A0A011NAC0"/>
<accession>A0A011NAC0</accession>
<dbReference type="PATRIC" id="fig|1450449.3.peg.1963"/>
<dbReference type="RefSeq" id="WP_042804025.1">
    <property type="nucleotide sequence ID" value="NZ_AVSP01000005.1"/>
</dbReference>
<organism evidence="1 2">
    <name type="scientific">Mannheimia granulomatis</name>
    <dbReference type="NCBI Taxonomy" id="85402"/>
    <lineage>
        <taxon>Bacteria</taxon>
        <taxon>Pseudomonadati</taxon>
        <taxon>Pseudomonadota</taxon>
        <taxon>Gammaproteobacteria</taxon>
        <taxon>Pasteurellales</taxon>
        <taxon>Pasteurellaceae</taxon>
        <taxon>Mannheimia</taxon>
    </lineage>
</organism>
<evidence type="ECO:0000313" key="2">
    <source>
        <dbReference type="Proteomes" id="UP000054123"/>
    </source>
</evidence>
<keyword evidence="2" id="KW-1185">Reference proteome</keyword>
<dbReference type="OrthoDB" id="8855286at2"/>
<gene>
    <name evidence="1" type="ORF">AK33_09870</name>
</gene>
<comment type="caution">
    <text evidence="1">The sequence shown here is derived from an EMBL/GenBank/DDBJ whole genome shotgun (WGS) entry which is preliminary data.</text>
</comment>
<protein>
    <submittedName>
        <fullName evidence="1">Uncharacterized protein</fullName>
    </submittedName>
</protein>
<evidence type="ECO:0000313" key="1">
    <source>
        <dbReference type="EMBL" id="EXI61527.1"/>
    </source>
</evidence>
<dbReference type="EMBL" id="JANJ01000007">
    <property type="protein sequence ID" value="EXI61527.1"/>
    <property type="molecule type" value="Genomic_DNA"/>
</dbReference>